<evidence type="ECO:0000313" key="1">
    <source>
        <dbReference type="EMBL" id="KZN08531.1"/>
    </source>
</evidence>
<dbReference type="EMBL" id="LNRQ01000001">
    <property type="protein sequence ID" value="KZN08531.1"/>
    <property type="molecule type" value="Genomic_DNA"/>
</dbReference>
<evidence type="ECO:0000313" key="2">
    <source>
        <dbReference type="EMBL" id="WOG81931.1"/>
    </source>
</evidence>
<keyword evidence="3" id="KW-1185">Reference proteome</keyword>
<organism evidence="1">
    <name type="scientific">Daucus carota subsp. sativus</name>
    <name type="common">Carrot</name>
    <dbReference type="NCBI Taxonomy" id="79200"/>
    <lineage>
        <taxon>Eukaryota</taxon>
        <taxon>Viridiplantae</taxon>
        <taxon>Streptophyta</taxon>
        <taxon>Embryophyta</taxon>
        <taxon>Tracheophyta</taxon>
        <taxon>Spermatophyta</taxon>
        <taxon>Magnoliopsida</taxon>
        <taxon>eudicotyledons</taxon>
        <taxon>Gunneridae</taxon>
        <taxon>Pentapetalae</taxon>
        <taxon>asterids</taxon>
        <taxon>campanulids</taxon>
        <taxon>Apiales</taxon>
        <taxon>Apiaceae</taxon>
        <taxon>Apioideae</taxon>
        <taxon>Scandiceae</taxon>
        <taxon>Daucinae</taxon>
        <taxon>Daucus</taxon>
        <taxon>Daucus sect. Daucus</taxon>
    </lineage>
</organism>
<accession>A0A166G4R0</accession>
<evidence type="ECO:0000313" key="3">
    <source>
        <dbReference type="Proteomes" id="UP000077755"/>
    </source>
</evidence>
<evidence type="ECO:0008006" key="4">
    <source>
        <dbReference type="Google" id="ProtNLM"/>
    </source>
</evidence>
<name>A0A166G4R0_DAUCS</name>
<sequence>MRGSSETTTPEGATKNMDPLYSTLEELVTKSLSEHQEFKCAVTMMEVLVPEHRTYVICNACTGIQNSSEENNYYAQCGRTNCSTIQKLLILVLVRDGEVLAKPLITGKALKQLTGMHIKDYINYYDMVIITL</sequence>
<dbReference type="AlphaFoldDB" id="A0A166G4R0"/>
<dbReference type="Proteomes" id="UP000077755">
    <property type="component" value="Chromosome 1"/>
</dbReference>
<protein>
    <recommendedName>
        <fullName evidence="4">Replication factor A C-terminal domain-containing protein</fullName>
    </recommendedName>
</protein>
<dbReference type="EMBL" id="CP093343">
    <property type="protein sequence ID" value="WOG81931.1"/>
    <property type="molecule type" value="Genomic_DNA"/>
</dbReference>
<proteinExistence type="predicted"/>
<reference evidence="2" key="2">
    <citation type="submission" date="2022-03" db="EMBL/GenBank/DDBJ databases">
        <title>Draft title - Genomic analysis of global carrot germplasm unveils the trajectory of domestication and the origin of high carotenoid orange carrot.</title>
        <authorList>
            <person name="Iorizzo M."/>
            <person name="Ellison S."/>
            <person name="Senalik D."/>
            <person name="Macko-Podgorni A."/>
            <person name="Grzebelus D."/>
            <person name="Bostan H."/>
            <person name="Rolling W."/>
            <person name="Curaba J."/>
            <person name="Simon P."/>
        </authorList>
    </citation>
    <scope>NUCLEOTIDE SEQUENCE</scope>
    <source>
        <tissue evidence="2">Leaf</tissue>
    </source>
</reference>
<dbReference type="Gramene" id="KZN08531">
    <property type="protein sequence ID" value="KZN08531"/>
    <property type="gene ID" value="DCAR_001061"/>
</dbReference>
<gene>
    <name evidence="1" type="ORF">DCAR_001061</name>
    <name evidence="2" type="ORF">DCAR_0101088</name>
</gene>
<reference evidence="1" key="1">
    <citation type="journal article" date="2016" name="Nat. Genet.">
        <title>A high-quality carrot genome assembly provides new insights into carotenoid accumulation and asterid genome evolution.</title>
        <authorList>
            <person name="Iorizzo M."/>
            <person name="Ellison S."/>
            <person name="Senalik D."/>
            <person name="Zeng P."/>
            <person name="Satapoomin P."/>
            <person name="Huang J."/>
            <person name="Bowman M."/>
            <person name="Iovene M."/>
            <person name="Sanseverino W."/>
            <person name="Cavagnaro P."/>
            <person name="Yildiz M."/>
            <person name="Macko-Podgorni A."/>
            <person name="Moranska E."/>
            <person name="Grzebelus E."/>
            <person name="Grzebelus D."/>
            <person name="Ashrafi H."/>
            <person name="Zheng Z."/>
            <person name="Cheng S."/>
            <person name="Spooner D."/>
            <person name="Van Deynze A."/>
            <person name="Simon P."/>
        </authorList>
    </citation>
    <scope>NUCLEOTIDE SEQUENCE [LARGE SCALE GENOMIC DNA]</scope>
    <source>
        <tissue evidence="1">Leaf</tissue>
    </source>
</reference>